<dbReference type="OrthoDB" id="9809851at2"/>
<dbReference type="GO" id="GO:0016887">
    <property type="term" value="F:ATP hydrolysis activity"/>
    <property type="evidence" value="ECO:0007669"/>
    <property type="project" value="InterPro"/>
</dbReference>
<protein>
    <recommendedName>
        <fullName evidence="15">UvrABC system protein A</fullName>
    </recommendedName>
    <alternativeName>
        <fullName evidence="16">Excinuclease ABC subunit A</fullName>
    </alternativeName>
</protein>
<evidence type="ECO:0000256" key="12">
    <source>
        <dbReference type="ARBA" id="ARBA00023125"/>
    </source>
</evidence>
<keyword evidence="3" id="KW-0479">Metal-binding</keyword>
<evidence type="ECO:0000313" key="20">
    <source>
        <dbReference type="Proteomes" id="UP000199643"/>
    </source>
</evidence>
<sequence>MSNKSIDLGEQKDVEVYGARVHNLKNIDVSFPRNQLVVITGLSGSGKSSLAFDTIYAEGQRRYMETFSAYSRQFMGGMERPDVDKVSGLSPVIAIEQKTTSKNPRSTVGTITEIYDFMRLLYARVADAYSYNTGEKMERMSEDQILQNIFNKFDGLAVNILAPVVKGRKGHYRELFEQIRKQGYVKVRVDGEIKDITAKMQVDRYKIHDIEVVIDRLIIDVKDKKRLLDSLQIAMKMGKGVIKISDKDNNVAHFSKFLMCPTTGISYDEPQPNSFSFNSPYGACERCDGLGYIFVVDKDSVIPNPKLSILNGGLAPLGEYRDIWMFQVLKALAKKYSFSLSTPIEKLSDEVISIILNGSPDLIKVEVEYNKWNVQNYNITFDGIIKMLEEQNEKRSESASDDMDEFRKLKTCPECHGARLKKESLHFKVDGKNIFELSSMDINNLHQWFEKVDERLSDRQNIIAKEILKEIKARIGFLTDVGLTYLTLDRTARTLSGGEAQRIRLATQIGSQLMNVMYILDEPSIGLHQRDNERLINALKNLRDLGNTVLVVEHDKDMILEADWVIDVGPGAGIHGGTVVAEGTAAQILKSNTLTADYLNGKRSIETPKVRRKGNGHKLSLIKATGHNLKEVSVDFPLGKFIAVTGVSGSGKSSLITETLYPILNHHFFRAKKTPLPYEKINGLKEIDKVIEIDQAPIGRTPRSNPSTYTGVFSDIRNLFVQLPEAKIRGYKPGRFSFNVKGGRCETCQGAGLKVIEMNFLPDVQVPCEECGGRRYNRETLEVRFRGKSISDVLDMSIEDACTFFENIPIIYRKIKTLKDVGLGYITLGQSSVTLSGGEAQRVKLATELSKKDTGKTFYILDEPTTGLHFEDINVLLGVLQELVDKGNTILVIEHNLDVVKVADWVIDLGEEGGAGGGRILFEGTPEGLIQNPISLTGKFLKKEMEYSPESAVRSLESTVKAPKKSKAGKK</sequence>
<dbReference type="InterPro" id="IPR017871">
    <property type="entry name" value="ABC_transporter-like_CS"/>
</dbReference>
<keyword evidence="2" id="KW-0963">Cytoplasm</keyword>
<evidence type="ECO:0000256" key="9">
    <source>
        <dbReference type="ARBA" id="ARBA00022833"/>
    </source>
</evidence>
<dbReference type="InterPro" id="IPR013815">
    <property type="entry name" value="ATP_grasp_subdomain_1"/>
</dbReference>
<dbReference type="GO" id="GO:0003677">
    <property type="term" value="F:DNA binding"/>
    <property type="evidence" value="ECO:0007669"/>
    <property type="project" value="UniProtKB-KW"/>
</dbReference>
<feature type="region of interest" description="Disordered" evidence="17">
    <location>
        <begin position="950"/>
        <end position="971"/>
    </location>
</feature>
<dbReference type="AlphaFoldDB" id="A0A1G7Z6B0"/>
<keyword evidence="5" id="KW-0547">Nucleotide-binding</keyword>
<dbReference type="Gene3D" id="3.40.50.300">
    <property type="entry name" value="P-loop containing nucleotide triphosphate hydrolases"/>
    <property type="match status" value="2"/>
</dbReference>
<evidence type="ECO:0000256" key="3">
    <source>
        <dbReference type="ARBA" id="ARBA00022723"/>
    </source>
</evidence>
<dbReference type="PROSITE" id="PS50893">
    <property type="entry name" value="ABC_TRANSPORTER_2"/>
    <property type="match status" value="1"/>
</dbReference>
<dbReference type="STRING" id="405671.SAMN05421827_11590"/>
<keyword evidence="12" id="KW-0238">DNA-binding</keyword>
<evidence type="ECO:0000256" key="14">
    <source>
        <dbReference type="ARBA" id="ARBA00038000"/>
    </source>
</evidence>
<keyword evidence="10" id="KW-0067">ATP-binding</keyword>
<keyword evidence="4" id="KW-0677">Repeat</keyword>
<dbReference type="PANTHER" id="PTHR43152">
    <property type="entry name" value="UVRABC SYSTEM PROTEIN A"/>
    <property type="match status" value="1"/>
</dbReference>
<dbReference type="RefSeq" id="WP_090502218.1">
    <property type="nucleotide sequence ID" value="NZ_FNCH01000015.1"/>
</dbReference>
<dbReference type="NCBIfam" id="NF001503">
    <property type="entry name" value="PRK00349.1"/>
    <property type="match status" value="1"/>
</dbReference>
<dbReference type="GO" id="GO:0005737">
    <property type="term" value="C:cytoplasm"/>
    <property type="evidence" value="ECO:0007669"/>
    <property type="project" value="UniProtKB-SubCell"/>
</dbReference>
<keyword evidence="9" id="KW-0862">Zinc</keyword>
<accession>A0A1G7Z6B0</accession>
<keyword evidence="8" id="KW-0863">Zinc-finger</keyword>
<evidence type="ECO:0000256" key="5">
    <source>
        <dbReference type="ARBA" id="ARBA00022741"/>
    </source>
</evidence>
<evidence type="ECO:0000256" key="2">
    <source>
        <dbReference type="ARBA" id="ARBA00022490"/>
    </source>
</evidence>
<keyword evidence="20" id="KW-1185">Reference proteome</keyword>
<dbReference type="SUPFAM" id="SSF52540">
    <property type="entry name" value="P-loop containing nucleoside triphosphate hydrolases"/>
    <property type="match status" value="2"/>
</dbReference>
<dbReference type="CDD" id="cd03271">
    <property type="entry name" value="ABC_UvrA_II"/>
    <property type="match status" value="1"/>
</dbReference>
<feature type="domain" description="ABC transporter" evidence="18">
    <location>
        <begin position="605"/>
        <end position="942"/>
    </location>
</feature>
<evidence type="ECO:0000256" key="15">
    <source>
        <dbReference type="ARBA" id="ARBA00039316"/>
    </source>
</evidence>
<evidence type="ECO:0000256" key="4">
    <source>
        <dbReference type="ARBA" id="ARBA00022737"/>
    </source>
</evidence>
<evidence type="ECO:0000256" key="1">
    <source>
        <dbReference type="ARBA" id="ARBA00004496"/>
    </source>
</evidence>
<organism evidence="19 20">
    <name type="scientific">Pedobacter terrae</name>
    <dbReference type="NCBI Taxonomy" id="405671"/>
    <lineage>
        <taxon>Bacteria</taxon>
        <taxon>Pseudomonadati</taxon>
        <taxon>Bacteroidota</taxon>
        <taxon>Sphingobacteriia</taxon>
        <taxon>Sphingobacteriales</taxon>
        <taxon>Sphingobacteriaceae</taxon>
        <taxon>Pedobacter</taxon>
    </lineage>
</organism>
<dbReference type="GO" id="GO:0006289">
    <property type="term" value="P:nucleotide-excision repair"/>
    <property type="evidence" value="ECO:0007669"/>
    <property type="project" value="InterPro"/>
</dbReference>
<feature type="compositionally biased region" description="Basic residues" evidence="17">
    <location>
        <begin position="962"/>
        <end position="971"/>
    </location>
</feature>
<dbReference type="GO" id="GO:0004518">
    <property type="term" value="F:nuclease activity"/>
    <property type="evidence" value="ECO:0007669"/>
    <property type="project" value="UniProtKB-KW"/>
</dbReference>
<dbReference type="InterPro" id="IPR041552">
    <property type="entry name" value="UvrA_DNA-bd"/>
</dbReference>
<comment type="similarity">
    <text evidence="14">Belongs to the ABC transporter superfamily. UvrA family.</text>
</comment>
<evidence type="ECO:0000256" key="16">
    <source>
        <dbReference type="ARBA" id="ARBA00042156"/>
    </source>
</evidence>
<evidence type="ECO:0000256" key="10">
    <source>
        <dbReference type="ARBA" id="ARBA00022840"/>
    </source>
</evidence>
<evidence type="ECO:0000313" key="19">
    <source>
        <dbReference type="EMBL" id="SDH04281.1"/>
    </source>
</evidence>
<dbReference type="InterPro" id="IPR041102">
    <property type="entry name" value="UvrA_inter"/>
</dbReference>
<keyword evidence="6" id="KW-0227">DNA damage</keyword>
<dbReference type="Gene3D" id="1.20.1580.10">
    <property type="entry name" value="ABC transporter ATPase like domain"/>
    <property type="match status" value="2"/>
</dbReference>
<dbReference type="Proteomes" id="UP000199643">
    <property type="component" value="Unassembled WGS sequence"/>
</dbReference>
<dbReference type="Gene3D" id="3.30.1490.20">
    <property type="entry name" value="ATP-grasp fold, A domain"/>
    <property type="match status" value="1"/>
</dbReference>
<reference evidence="20" key="1">
    <citation type="submission" date="2016-10" db="EMBL/GenBank/DDBJ databases">
        <authorList>
            <person name="Varghese N."/>
            <person name="Submissions S."/>
        </authorList>
    </citation>
    <scope>NUCLEOTIDE SEQUENCE [LARGE SCALE GENOMIC DNA]</scope>
    <source>
        <strain evidence="20">DSM 17933</strain>
    </source>
</reference>
<dbReference type="GO" id="GO:0008270">
    <property type="term" value="F:zinc ion binding"/>
    <property type="evidence" value="ECO:0007669"/>
    <property type="project" value="UniProtKB-KW"/>
</dbReference>
<dbReference type="InterPro" id="IPR003439">
    <property type="entry name" value="ABC_transporter-like_ATP-bd"/>
</dbReference>
<dbReference type="GO" id="GO:0009380">
    <property type="term" value="C:excinuclease repair complex"/>
    <property type="evidence" value="ECO:0007669"/>
    <property type="project" value="InterPro"/>
</dbReference>
<evidence type="ECO:0000256" key="13">
    <source>
        <dbReference type="ARBA" id="ARBA00023204"/>
    </source>
</evidence>
<dbReference type="Gene3D" id="1.10.8.280">
    <property type="entry name" value="ABC transporter ATPase domain-like"/>
    <property type="match status" value="1"/>
</dbReference>
<comment type="subcellular location">
    <subcellularLocation>
        <location evidence="1">Cytoplasm</location>
    </subcellularLocation>
</comment>
<keyword evidence="13" id="KW-0234">DNA repair</keyword>
<dbReference type="GO" id="GO:0005524">
    <property type="term" value="F:ATP binding"/>
    <property type="evidence" value="ECO:0007669"/>
    <property type="project" value="UniProtKB-KW"/>
</dbReference>
<keyword evidence="7" id="KW-0228">DNA excision</keyword>
<dbReference type="Pfam" id="PF17755">
    <property type="entry name" value="UvrA_DNA-bind"/>
    <property type="match status" value="1"/>
</dbReference>
<name>A0A1G7Z6B0_9SPHI</name>
<dbReference type="InterPro" id="IPR004602">
    <property type="entry name" value="UvrA"/>
</dbReference>
<evidence type="ECO:0000256" key="8">
    <source>
        <dbReference type="ARBA" id="ARBA00022771"/>
    </source>
</evidence>
<dbReference type="InterPro" id="IPR027417">
    <property type="entry name" value="P-loop_NTPase"/>
</dbReference>
<dbReference type="FunFam" id="1.20.1580.10:FF:000002">
    <property type="entry name" value="UvrABC system protein A"/>
    <property type="match status" value="1"/>
</dbReference>
<dbReference type="Pfam" id="PF17760">
    <property type="entry name" value="UvrA_inter"/>
    <property type="match status" value="1"/>
</dbReference>
<evidence type="ECO:0000256" key="17">
    <source>
        <dbReference type="SAM" id="MobiDB-lite"/>
    </source>
</evidence>
<dbReference type="PROSITE" id="PS00211">
    <property type="entry name" value="ABC_TRANSPORTER_1"/>
    <property type="match status" value="2"/>
</dbReference>
<dbReference type="NCBIfam" id="TIGR00630">
    <property type="entry name" value="uvra"/>
    <property type="match status" value="1"/>
</dbReference>
<gene>
    <name evidence="19" type="ORF">SAMN05421827_11590</name>
</gene>
<keyword evidence="11" id="KW-0267">Excision nuclease</keyword>
<evidence type="ECO:0000256" key="6">
    <source>
        <dbReference type="ARBA" id="ARBA00022763"/>
    </source>
</evidence>
<evidence type="ECO:0000259" key="18">
    <source>
        <dbReference type="PROSITE" id="PS50893"/>
    </source>
</evidence>
<evidence type="ECO:0000256" key="7">
    <source>
        <dbReference type="ARBA" id="ARBA00022769"/>
    </source>
</evidence>
<evidence type="ECO:0000256" key="11">
    <source>
        <dbReference type="ARBA" id="ARBA00022881"/>
    </source>
</evidence>
<proteinExistence type="inferred from homology"/>
<dbReference type="PANTHER" id="PTHR43152:SF3">
    <property type="entry name" value="UVRABC SYSTEM PROTEIN A"/>
    <property type="match status" value="1"/>
</dbReference>
<dbReference type="EMBL" id="FNCH01000015">
    <property type="protein sequence ID" value="SDH04281.1"/>
    <property type="molecule type" value="Genomic_DNA"/>
</dbReference>